<sequence length="134" mass="15048">MAYLIFPPPPTGALPYAILNPDAADEIVIRDLQRWGWRVEIHDATDAHFVSGLGNMDGEGDSRGQLWAEWTREVESRAKTGDAGMTESEEEQKGSWLRRWRGKECKGGIWLKKTFGVMCERGVRLERGADAGWG</sequence>
<proteinExistence type="predicted"/>
<protein>
    <submittedName>
        <fullName evidence="2">Uncharacterized protein</fullName>
    </submittedName>
</protein>
<evidence type="ECO:0000256" key="1">
    <source>
        <dbReference type="SAM" id="MobiDB-lite"/>
    </source>
</evidence>
<dbReference type="OrthoDB" id="3800039at2759"/>
<evidence type="ECO:0000313" key="2">
    <source>
        <dbReference type="EMBL" id="PSN62039.1"/>
    </source>
</evidence>
<gene>
    <name evidence="2" type="ORF">BS50DRAFT_638623</name>
</gene>
<dbReference type="AlphaFoldDB" id="A0A2T2N9G1"/>
<evidence type="ECO:0000313" key="3">
    <source>
        <dbReference type="Proteomes" id="UP000240883"/>
    </source>
</evidence>
<dbReference type="Proteomes" id="UP000240883">
    <property type="component" value="Unassembled WGS sequence"/>
</dbReference>
<feature type="region of interest" description="Disordered" evidence="1">
    <location>
        <begin position="77"/>
        <end position="96"/>
    </location>
</feature>
<dbReference type="EMBL" id="KZ678142">
    <property type="protein sequence ID" value="PSN62039.1"/>
    <property type="molecule type" value="Genomic_DNA"/>
</dbReference>
<keyword evidence="3" id="KW-1185">Reference proteome</keyword>
<accession>A0A2T2N9G1</accession>
<organism evidence="2 3">
    <name type="scientific">Corynespora cassiicola Philippines</name>
    <dbReference type="NCBI Taxonomy" id="1448308"/>
    <lineage>
        <taxon>Eukaryota</taxon>
        <taxon>Fungi</taxon>
        <taxon>Dikarya</taxon>
        <taxon>Ascomycota</taxon>
        <taxon>Pezizomycotina</taxon>
        <taxon>Dothideomycetes</taxon>
        <taxon>Pleosporomycetidae</taxon>
        <taxon>Pleosporales</taxon>
        <taxon>Corynesporascaceae</taxon>
        <taxon>Corynespora</taxon>
    </lineage>
</organism>
<reference evidence="2 3" key="1">
    <citation type="journal article" date="2018" name="Front. Microbiol.">
        <title>Genome-Wide Analysis of Corynespora cassiicola Leaf Fall Disease Putative Effectors.</title>
        <authorList>
            <person name="Lopez D."/>
            <person name="Ribeiro S."/>
            <person name="Label P."/>
            <person name="Fumanal B."/>
            <person name="Venisse J.S."/>
            <person name="Kohler A."/>
            <person name="de Oliveira R.R."/>
            <person name="Labutti K."/>
            <person name="Lipzen A."/>
            <person name="Lail K."/>
            <person name="Bauer D."/>
            <person name="Ohm R.A."/>
            <person name="Barry K.W."/>
            <person name="Spatafora J."/>
            <person name="Grigoriev I.V."/>
            <person name="Martin F.M."/>
            <person name="Pujade-Renaud V."/>
        </authorList>
    </citation>
    <scope>NUCLEOTIDE SEQUENCE [LARGE SCALE GENOMIC DNA]</scope>
    <source>
        <strain evidence="2 3">Philippines</strain>
    </source>
</reference>
<name>A0A2T2N9G1_CORCC</name>